<feature type="domain" description="ABC3 transporter permease C-terminal" evidence="12">
    <location>
        <begin position="181"/>
        <end position="298"/>
    </location>
</feature>
<evidence type="ECO:0000256" key="9">
    <source>
        <dbReference type="ARBA" id="ARBA00023306"/>
    </source>
</evidence>
<dbReference type="Proteomes" id="UP000634011">
    <property type="component" value="Unassembled WGS sequence"/>
</dbReference>
<dbReference type="AlphaFoldDB" id="A0A923HJV2"/>
<keyword evidence="15" id="KW-1185">Reference proteome</keyword>
<dbReference type="PANTHER" id="PTHR47755:SF1">
    <property type="entry name" value="CELL DIVISION PROTEIN FTSX"/>
    <property type="match status" value="1"/>
</dbReference>
<comment type="similarity">
    <text evidence="2 10">Belongs to the ABC-4 integral membrane protein family. FtsX subfamily.</text>
</comment>
<keyword evidence="8 10" id="KW-0472">Membrane</keyword>
<protein>
    <recommendedName>
        <fullName evidence="3 10">Cell division protein FtsX</fullName>
    </recommendedName>
</protein>
<dbReference type="InterPro" id="IPR040690">
    <property type="entry name" value="FtsX_ECD"/>
</dbReference>
<comment type="subcellular location">
    <subcellularLocation>
        <location evidence="10">Cell inner membrane</location>
    </subcellularLocation>
    <subcellularLocation>
        <location evidence="1">Cell membrane</location>
        <topology evidence="1">Multi-pass membrane protein</topology>
    </subcellularLocation>
</comment>
<feature type="transmembrane region" description="Helical" evidence="11">
    <location>
        <begin position="174"/>
        <end position="195"/>
    </location>
</feature>
<keyword evidence="9 10" id="KW-0131">Cell cycle</keyword>
<feature type="domain" description="FtsX extracellular" evidence="13">
    <location>
        <begin position="62"/>
        <end position="158"/>
    </location>
</feature>
<evidence type="ECO:0000313" key="14">
    <source>
        <dbReference type="EMBL" id="MBC3863570.1"/>
    </source>
</evidence>
<evidence type="ECO:0000256" key="1">
    <source>
        <dbReference type="ARBA" id="ARBA00004651"/>
    </source>
</evidence>
<dbReference type="GO" id="GO:0032153">
    <property type="term" value="C:cell division site"/>
    <property type="evidence" value="ECO:0007669"/>
    <property type="project" value="TreeGrafter"/>
</dbReference>
<evidence type="ECO:0000259" key="12">
    <source>
        <dbReference type="Pfam" id="PF02687"/>
    </source>
</evidence>
<evidence type="ECO:0000256" key="2">
    <source>
        <dbReference type="ARBA" id="ARBA00007379"/>
    </source>
</evidence>
<comment type="function">
    <text evidence="10">Part of the ABC transporter FtsEX involved in cellular division.</text>
</comment>
<evidence type="ECO:0000256" key="6">
    <source>
        <dbReference type="ARBA" id="ARBA00022692"/>
    </source>
</evidence>
<evidence type="ECO:0000256" key="5">
    <source>
        <dbReference type="ARBA" id="ARBA00022618"/>
    </source>
</evidence>
<dbReference type="RefSeq" id="WP_186913511.1">
    <property type="nucleotide sequence ID" value="NZ_JACOFV010000015.1"/>
</dbReference>
<keyword evidence="5 10" id="KW-0132">Cell division</keyword>
<evidence type="ECO:0000256" key="11">
    <source>
        <dbReference type="SAM" id="Phobius"/>
    </source>
</evidence>
<keyword evidence="4 10" id="KW-1003">Cell membrane</keyword>
<evidence type="ECO:0000256" key="4">
    <source>
        <dbReference type="ARBA" id="ARBA00022475"/>
    </source>
</evidence>
<evidence type="ECO:0000259" key="13">
    <source>
        <dbReference type="Pfam" id="PF18075"/>
    </source>
</evidence>
<reference evidence="14" key="1">
    <citation type="submission" date="2020-08" db="EMBL/GenBank/DDBJ databases">
        <title>Novel species isolated from subtropical streams in China.</title>
        <authorList>
            <person name="Lu H."/>
        </authorList>
    </citation>
    <scope>NUCLEOTIDE SEQUENCE</scope>
    <source>
        <strain evidence="14">KACC 12607</strain>
    </source>
</reference>
<dbReference type="Pfam" id="PF18075">
    <property type="entry name" value="FtsX_ECD"/>
    <property type="match status" value="1"/>
</dbReference>
<dbReference type="Pfam" id="PF02687">
    <property type="entry name" value="FtsX"/>
    <property type="match status" value="1"/>
</dbReference>
<dbReference type="PANTHER" id="PTHR47755">
    <property type="entry name" value="CELL DIVISION PROTEIN FTSX"/>
    <property type="match status" value="1"/>
</dbReference>
<keyword evidence="10" id="KW-0997">Cell inner membrane</keyword>
<comment type="caution">
    <text evidence="14">The sequence shown here is derived from an EMBL/GenBank/DDBJ whole genome shotgun (WGS) entry which is preliminary data.</text>
</comment>
<evidence type="ECO:0000256" key="3">
    <source>
        <dbReference type="ARBA" id="ARBA00021907"/>
    </source>
</evidence>
<accession>A0A923HJV2</accession>
<dbReference type="GO" id="GO:0005886">
    <property type="term" value="C:plasma membrane"/>
    <property type="evidence" value="ECO:0007669"/>
    <property type="project" value="UniProtKB-SubCell"/>
</dbReference>
<dbReference type="InterPro" id="IPR004513">
    <property type="entry name" value="FtsX"/>
</dbReference>
<dbReference type="Gene3D" id="3.30.70.3040">
    <property type="match status" value="1"/>
</dbReference>
<sequence>MTIWFREHLFALKSAYTHLRAGTGNFLFNVLVVAIALALPIAGLTLIENIKPISSQLSIEPEISIFVSPDTGRDSATAVSVPIKRLLKENAINGKLTFIPKEKALAAMQDSSSLAEVLSTLGGNPLPDAYILSLSNNDAEKLDSLVEKLKSLQDVDVVQVDSAWVKRLAALVQILQMGLLFLAITLGVVVIVVVFNATRLQVISHQAEISVTRLLGATNSFIHRPYYYTGALLGLLAGAMALGAIAASLQPLNQAIADFAKLYASEFRLTPLGIIPSLALLAFSMLLGLCGAYLSVRRQLARAS</sequence>
<evidence type="ECO:0000313" key="15">
    <source>
        <dbReference type="Proteomes" id="UP000634011"/>
    </source>
</evidence>
<evidence type="ECO:0000256" key="7">
    <source>
        <dbReference type="ARBA" id="ARBA00022989"/>
    </source>
</evidence>
<evidence type="ECO:0000256" key="10">
    <source>
        <dbReference type="PIRNR" id="PIRNR003097"/>
    </source>
</evidence>
<evidence type="ECO:0000256" key="8">
    <source>
        <dbReference type="ARBA" id="ARBA00023136"/>
    </source>
</evidence>
<dbReference type="PIRSF" id="PIRSF003097">
    <property type="entry name" value="FtsX"/>
    <property type="match status" value="1"/>
</dbReference>
<organism evidence="14 15">
    <name type="scientific">Undibacterium jejuense</name>
    <dbReference type="NCBI Taxonomy" id="1344949"/>
    <lineage>
        <taxon>Bacteria</taxon>
        <taxon>Pseudomonadati</taxon>
        <taxon>Pseudomonadota</taxon>
        <taxon>Betaproteobacteria</taxon>
        <taxon>Burkholderiales</taxon>
        <taxon>Oxalobacteraceae</taxon>
        <taxon>Undibacterium</taxon>
    </lineage>
</organism>
<dbReference type="InterPro" id="IPR003838">
    <property type="entry name" value="ABC3_permease_C"/>
</dbReference>
<feature type="transmembrane region" description="Helical" evidence="11">
    <location>
        <begin position="26"/>
        <end position="47"/>
    </location>
</feature>
<keyword evidence="6 11" id="KW-0812">Transmembrane</keyword>
<name>A0A923HJV2_9BURK</name>
<feature type="transmembrane region" description="Helical" evidence="11">
    <location>
        <begin position="269"/>
        <end position="294"/>
    </location>
</feature>
<feature type="transmembrane region" description="Helical" evidence="11">
    <location>
        <begin position="226"/>
        <end position="249"/>
    </location>
</feature>
<keyword evidence="7 11" id="KW-1133">Transmembrane helix</keyword>
<gene>
    <name evidence="14" type="ORF">H8K32_15800</name>
</gene>
<dbReference type="EMBL" id="JACOFV010000015">
    <property type="protein sequence ID" value="MBC3863570.1"/>
    <property type="molecule type" value="Genomic_DNA"/>
</dbReference>
<dbReference type="GO" id="GO:0051301">
    <property type="term" value="P:cell division"/>
    <property type="evidence" value="ECO:0007669"/>
    <property type="project" value="UniProtKB-KW"/>
</dbReference>
<proteinExistence type="inferred from homology"/>